<evidence type="ECO:0000313" key="4">
    <source>
        <dbReference type="Proteomes" id="UP000614261"/>
    </source>
</evidence>
<evidence type="ECO:0000256" key="1">
    <source>
        <dbReference type="SAM" id="SignalP"/>
    </source>
</evidence>
<dbReference type="InterPro" id="IPR036005">
    <property type="entry name" value="Creatinase/aminopeptidase-like"/>
</dbReference>
<keyword evidence="3" id="KW-0645">Protease</keyword>
<keyword evidence="3" id="KW-0378">Hydrolase</keyword>
<feature type="domain" description="Peptidase M24" evidence="2">
    <location>
        <begin position="219"/>
        <end position="418"/>
    </location>
</feature>
<keyword evidence="4" id="KW-1185">Reference proteome</keyword>
<feature type="signal peptide" evidence="1">
    <location>
        <begin position="1"/>
        <end position="25"/>
    </location>
</feature>
<sequence>MKHTTVVTSWIAAALLATAPASVFAQGPGNASEAQAPAYPDILPLREQAKVRDAWLAQRLETVVPALMREQGVDMWVLIAREYAEDPVVATMLDARSMHARRRTILVFFDPGEGQPVERLTVSRYGLAGMFAPVWQPETEPDQWKRLAEVIAERNPQKIALNISSQTALADGLTHSQHEDFVAALPEEMRERIVPAGPLAIGWLESRTPAEMEIYPSIVRTAHAIIAEALSDTVITPGKTTAEDVQWWMREKVSALGLKVWFHPSLNIFRAGQTAELTGDAVIQPGDMLWTDFGITYLGLNTDTQHLAYVLKPGESEAPAGLRAGLAANNAVQDMLTAAYRVGLTGNDLLAATRARAISSGYQPSIYSHPIGFHGHGAGPAVGFWDNQDATPAGNYLIRASTAWSIELAVTNNVPEWGDQAVSFRTEEDMFFDGEQVSYIDGRQSDFHLIKGAADRPVVEEMVAPVEAPVE</sequence>
<dbReference type="Pfam" id="PF00557">
    <property type="entry name" value="Peptidase_M24"/>
    <property type="match status" value="1"/>
</dbReference>
<dbReference type="GO" id="GO:0004177">
    <property type="term" value="F:aminopeptidase activity"/>
    <property type="evidence" value="ECO:0007669"/>
    <property type="project" value="UniProtKB-KW"/>
</dbReference>
<dbReference type="EMBL" id="BMGD01000005">
    <property type="protein sequence ID" value="GGB70781.1"/>
    <property type="molecule type" value="Genomic_DNA"/>
</dbReference>
<dbReference type="Gene3D" id="3.90.230.10">
    <property type="entry name" value="Creatinase/methionine aminopeptidase superfamily"/>
    <property type="match status" value="1"/>
</dbReference>
<dbReference type="Proteomes" id="UP000614261">
    <property type="component" value="Unassembled WGS sequence"/>
</dbReference>
<dbReference type="SUPFAM" id="SSF55920">
    <property type="entry name" value="Creatinase/aminopeptidase"/>
    <property type="match status" value="1"/>
</dbReference>
<comment type="caution">
    <text evidence="3">The sequence shown here is derived from an EMBL/GenBank/DDBJ whole genome shotgun (WGS) entry which is preliminary data.</text>
</comment>
<protein>
    <submittedName>
        <fullName evidence="3">Xaa-Pro aminopeptidase</fullName>
    </submittedName>
</protein>
<proteinExistence type="predicted"/>
<evidence type="ECO:0000313" key="3">
    <source>
        <dbReference type="EMBL" id="GGB70781.1"/>
    </source>
</evidence>
<feature type="chain" id="PRO_5045708391" evidence="1">
    <location>
        <begin position="26"/>
        <end position="471"/>
    </location>
</feature>
<keyword evidence="1" id="KW-0732">Signal</keyword>
<accession>A0ABQ1JNT1</accession>
<dbReference type="InterPro" id="IPR000994">
    <property type="entry name" value="Pept_M24"/>
</dbReference>
<evidence type="ECO:0000259" key="2">
    <source>
        <dbReference type="Pfam" id="PF00557"/>
    </source>
</evidence>
<gene>
    <name evidence="3" type="ORF">GCM10010833_27570</name>
</gene>
<keyword evidence="3" id="KW-0031">Aminopeptidase</keyword>
<organism evidence="3 4">
    <name type="scientific">Blastomonas aquatica</name>
    <dbReference type="NCBI Taxonomy" id="1510276"/>
    <lineage>
        <taxon>Bacteria</taxon>
        <taxon>Pseudomonadati</taxon>
        <taxon>Pseudomonadota</taxon>
        <taxon>Alphaproteobacteria</taxon>
        <taxon>Sphingomonadales</taxon>
        <taxon>Sphingomonadaceae</taxon>
        <taxon>Blastomonas</taxon>
    </lineage>
</organism>
<reference evidence="4" key="1">
    <citation type="journal article" date="2019" name="Int. J. Syst. Evol. Microbiol.">
        <title>The Global Catalogue of Microorganisms (GCM) 10K type strain sequencing project: providing services to taxonomists for standard genome sequencing and annotation.</title>
        <authorList>
            <consortium name="The Broad Institute Genomics Platform"/>
            <consortium name="The Broad Institute Genome Sequencing Center for Infectious Disease"/>
            <person name="Wu L."/>
            <person name="Ma J."/>
        </authorList>
    </citation>
    <scope>NUCLEOTIDE SEQUENCE [LARGE SCALE GENOMIC DNA]</scope>
    <source>
        <strain evidence="4">CGMCC 1.12851</strain>
    </source>
</reference>
<dbReference type="RefSeq" id="WP_188515031.1">
    <property type="nucleotide sequence ID" value="NZ_BMGD01000005.1"/>
</dbReference>
<name>A0ABQ1JNT1_9SPHN</name>